<reference evidence="6" key="2">
    <citation type="submission" date="2020-09" db="EMBL/GenBank/DDBJ databases">
        <authorList>
            <person name="Sun Q."/>
            <person name="Zhou Y."/>
        </authorList>
    </citation>
    <scope>NUCLEOTIDE SEQUENCE</scope>
    <source>
        <strain evidence="6">CGMCC 1.6293</strain>
    </source>
</reference>
<evidence type="ECO:0000256" key="1">
    <source>
        <dbReference type="ARBA" id="ARBA00009437"/>
    </source>
</evidence>
<dbReference type="Proteomes" id="UP000649829">
    <property type="component" value="Unassembled WGS sequence"/>
</dbReference>
<comment type="similarity">
    <text evidence="1">Belongs to the LysR transcriptional regulatory family.</text>
</comment>
<dbReference type="PANTHER" id="PTHR30537:SF3">
    <property type="entry name" value="TRANSCRIPTIONAL REGULATORY PROTEIN"/>
    <property type="match status" value="1"/>
</dbReference>
<evidence type="ECO:0000256" key="3">
    <source>
        <dbReference type="ARBA" id="ARBA00023125"/>
    </source>
</evidence>
<dbReference type="InterPro" id="IPR036388">
    <property type="entry name" value="WH-like_DNA-bd_sf"/>
</dbReference>
<reference evidence="6" key="1">
    <citation type="journal article" date="2014" name="Int. J. Syst. Evol. Microbiol.">
        <title>Complete genome sequence of Corynebacterium casei LMG S-19264T (=DSM 44701T), isolated from a smear-ripened cheese.</title>
        <authorList>
            <consortium name="US DOE Joint Genome Institute (JGI-PGF)"/>
            <person name="Walter F."/>
            <person name="Albersmeier A."/>
            <person name="Kalinowski J."/>
            <person name="Ruckert C."/>
        </authorList>
    </citation>
    <scope>NUCLEOTIDE SEQUENCE</scope>
    <source>
        <strain evidence="6">CGMCC 1.6293</strain>
    </source>
</reference>
<keyword evidence="3" id="KW-0238">DNA-binding</keyword>
<dbReference type="EMBL" id="BMLF01000002">
    <property type="protein sequence ID" value="GGM01923.1"/>
    <property type="molecule type" value="Genomic_DNA"/>
</dbReference>
<dbReference type="GO" id="GO:0006351">
    <property type="term" value="P:DNA-templated transcription"/>
    <property type="evidence" value="ECO:0007669"/>
    <property type="project" value="TreeGrafter"/>
</dbReference>
<dbReference type="GO" id="GO:0043565">
    <property type="term" value="F:sequence-specific DNA binding"/>
    <property type="evidence" value="ECO:0007669"/>
    <property type="project" value="TreeGrafter"/>
</dbReference>
<evidence type="ECO:0000256" key="2">
    <source>
        <dbReference type="ARBA" id="ARBA00023015"/>
    </source>
</evidence>
<proteinExistence type="inferred from homology"/>
<dbReference type="RefSeq" id="WP_028287666.1">
    <property type="nucleotide sequence ID" value="NZ_BMLF01000002.1"/>
</dbReference>
<evidence type="ECO:0000259" key="5">
    <source>
        <dbReference type="PROSITE" id="PS50931"/>
    </source>
</evidence>
<feature type="domain" description="HTH lysR-type" evidence="5">
    <location>
        <begin position="8"/>
        <end position="65"/>
    </location>
</feature>
<dbReference type="PROSITE" id="PS50931">
    <property type="entry name" value="HTH_LYSR"/>
    <property type="match status" value="1"/>
</dbReference>
<dbReference type="Gene3D" id="3.40.190.290">
    <property type="match status" value="1"/>
</dbReference>
<dbReference type="AlphaFoldDB" id="A0A917SWB6"/>
<dbReference type="SUPFAM" id="SSF46785">
    <property type="entry name" value="Winged helix' DNA-binding domain"/>
    <property type="match status" value="1"/>
</dbReference>
<name>A0A917SWB6_9RHOB</name>
<gene>
    <name evidence="6" type="ORF">GCM10011534_24660</name>
</gene>
<dbReference type="SUPFAM" id="SSF53850">
    <property type="entry name" value="Periplasmic binding protein-like II"/>
    <property type="match status" value="1"/>
</dbReference>
<dbReference type="FunFam" id="1.10.10.10:FF:000001">
    <property type="entry name" value="LysR family transcriptional regulator"/>
    <property type="match status" value="1"/>
</dbReference>
<dbReference type="InterPro" id="IPR005119">
    <property type="entry name" value="LysR_subst-bd"/>
</dbReference>
<dbReference type="InterPro" id="IPR000847">
    <property type="entry name" value="LysR_HTH_N"/>
</dbReference>
<keyword evidence="2" id="KW-0805">Transcription regulation</keyword>
<evidence type="ECO:0000256" key="4">
    <source>
        <dbReference type="ARBA" id="ARBA00023163"/>
    </source>
</evidence>
<dbReference type="InterPro" id="IPR036390">
    <property type="entry name" value="WH_DNA-bd_sf"/>
</dbReference>
<dbReference type="PRINTS" id="PR00039">
    <property type="entry name" value="HTHLYSR"/>
</dbReference>
<dbReference type="GO" id="GO:0003700">
    <property type="term" value="F:DNA-binding transcription factor activity"/>
    <property type="evidence" value="ECO:0007669"/>
    <property type="project" value="InterPro"/>
</dbReference>
<accession>A0A917SWB6</accession>
<protein>
    <submittedName>
        <fullName evidence="6">LysR family transcriptional regulator</fullName>
    </submittedName>
</protein>
<dbReference type="Pfam" id="PF00126">
    <property type="entry name" value="HTH_1"/>
    <property type="match status" value="1"/>
</dbReference>
<dbReference type="Gene3D" id="1.10.10.10">
    <property type="entry name" value="Winged helix-like DNA-binding domain superfamily/Winged helix DNA-binding domain"/>
    <property type="match status" value="1"/>
</dbReference>
<dbReference type="PANTHER" id="PTHR30537">
    <property type="entry name" value="HTH-TYPE TRANSCRIPTIONAL REGULATOR"/>
    <property type="match status" value="1"/>
</dbReference>
<comment type="caution">
    <text evidence="6">The sequence shown here is derived from an EMBL/GenBank/DDBJ whole genome shotgun (WGS) entry which is preliminary data.</text>
</comment>
<sequence length="296" mass="31795">MNSPAAAFDWNQARAFLATAETGSLSAAARQLGQTQPTLGRQIAALEDRLGVQLFDRVGRGLVLTQAGRELMVHVRTMEEAATRFSLAATGRSEEIAGEVSVTASDMMATYTLPPILAALARTAPEIRIRLIASNDLQDLTRREADIALRHVRPTQGDLTARLVAEGTARMYATPGYLDRIGRPASLADLARASFIAMGPAEDYARQLGLRGIPVAPAQITHSTDSGLAYWALVREGLGIGIMADDIAARTPGIEAILPDLAVVQVPVWLVTHRELHSSRRIRLVYDTLAAALSGR</sequence>
<keyword evidence="7" id="KW-1185">Reference proteome</keyword>
<organism evidence="6 7">
    <name type="scientific">Pseudooceanicola nanhaiensis</name>
    <dbReference type="NCBI Taxonomy" id="375761"/>
    <lineage>
        <taxon>Bacteria</taxon>
        <taxon>Pseudomonadati</taxon>
        <taxon>Pseudomonadota</taxon>
        <taxon>Alphaproteobacteria</taxon>
        <taxon>Rhodobacterales</taxon>
        <taxon>Paracoccaceae</taxon>
        <taxon>Pseudooceanicola</taxon>
    </lineage>
</organism>
<dbReference type="InterPro" id="IPR058163">
    <property type="entry name" value="LysR-type_TF_proteobact-type"/>
</dbReference>
<dbReference type="Pfam" id="PF03466">
    <property type="entry name" value="LysR_substrate"/>
    <property type="match status" value="1"/>
</dbReference>
<evidence type="ECO:0000313" key="6">
    <source>
        <dbReference type="EMBL" id="GGM01923.1"/>
    </source>
</evidence>
<evidence type="ECO:0000313" key="7">
    <source>
        <dbReference type="Proteomes" id="UP000649829"/>
    </source>
</evidence>
<keyword evidence="4" id="KW-0804">Transcription</keyword>